<evidence type="ECO:0000313" key="6">
    <source>
        <dbReference type="Proteomes" id="UP000190837"/>
    </source>
</evidence>
<dbReference type="Pfam" id="PF00717">
    <property type="entry name" value="Peptidase_S24"/>
    <property type="match status" value="1"/>
</dbReference>
<name>A0A1C3H412_9GAMM</name>
<feature type="domain" description="Peptidase S24/S26A/S26B/S26C" evidence="4">
    <location>
        <begin position="57"/>
        <end position="169"/>
    </location>
</feature>
<dbReference type="InterPro" id="IPR039418">
    <property type="entry name" value="LexA-like"/>
</dbReference>
<dbReference type="InterPro" id="IPR015927">
    <property type="entry name" value="Peptidase_S24_S26A/B/C"/>
</dbReference>
<dbReference type="CDD" id="cd06529">
    <property type="entry name" value="S24_LexA-like"/>
    <property type="match status" value="1"/>
</dbReference>
<gene>
    <name evidence="5" type="ORF">CHUV0807_1146</name>
</gene>
<dbReference type="PANTHER" id="PTHR40661:SF1">
    <property type="entry name" value="HTH CRO_C1-TYPE DOMAIN-CONTAINING PROTEIN"/>
    <property type="match status" value="1"/>
</dbReference>
<evidence type="ECO:0000313" key="5">
    <source>
        <dbReference type="EMBL" id="SAM63679.1"/>
    </source>
</evidence>
<dbReference type="PANTHER" id="PTHR40661">
    <property type="match status" value="1"/>
</dbReference>
<proteinExistence type="predicted"/>
<evidence type="ECO:0000256" key="1">
    <source>
        <dbReference type="ARBA" id="ARBA00023015"/>
    </source>
</evidence>
<evidence type="ECO:0000256" key="2">
    <source>
        <dbReference type="ARBA" id="ARBA00023125"/>
    </source>
</evidence>
<dbReference type="AlphaFoldDB" id="A0A1C3H412"/>
<dbReference type="EMBL" id="FKLO01000043">
    <property type="protein sequence ID" value="SAM63679.1"/>
    <property type="molecule type" value="Genomic_DNA"/>
</dbReference>
<evidence type="ECO:0000259" key="4">
    <source>
        <dbReference type="Pfam" id="PF00717"/>
    </source>
</evidence>
<dbReference type="SUPFAM" id="SSF51306">
    <property type="entry name" value="LexA/Signal peptidase"/>
    <property type="match status" value="1"/>
</dbReference>
<protein>
    <submittedName>
        <fullName evidence="5">Phage repressor</fullName>
    </submittedName>
</protein>
<dbReference type="GO" id="GO:0003677">
    <property type="term" value="F:DNA binding"/>
    <property type="evidence" value="ECO:0007669"/>
    <property type="project" value="UniProtKB-KW"/>
</dbReference>
<keyword evidence="3" id="KW-0804">Transcription</keyword>
<reference evidence="6" key="1">
    <citation type="submission" date="2016-04" db="EMBL/GenBank/DDBJ databases">
        <authorList>
            <person name="Tagini F."/>
        </authorList>
    </citation>
    <scope>NUCLEOTIDE SEQUENCE [LARGE SCALE GENOMIC DNA]</scope>
    <source>
        <strain evidence="6">CHUV0807</strain>
    </source>
</reference>
<evidence type="ECO:0000256" key="3">
    <source>
        <dbReference type="ARBA" id="ARBA00023163"/>
    </source>
</evidence>
<organism evidence="5 6">
    <name type="scientific">Cardiobacterium hominis</name>
    <dbReference type="NCBI Taxonomy" id="2718"/>
    <lineage>
        <taxon>Bacteria</taxon>
        <taxon>Pseudomonadati</taxon>
        <taxon>Pseudomonadota</taxon>
        <taxon>Gammaproteobacteria</taxon>
        <taxon>Cardiobacteriales</taxon>
        <taxon>Cardiobacteriaceae</taxon>
        <taxon>Cardiobacterium</taxon>
    </lineage>
</organism>
<accession>A0A1C3H412</accession>
<keyword evidence="2" id="KW-0238">DNA-binding</keyword>
<dbReference type="Gene3D" id="2.10.109.10">
    <property type="entry name" value="Umud Fragment, subunit A"/>
    <property type="match status" value="1"/>
</dbReference>
<keyword evidence="1" id="KW-0805">Transcription regulation</keyword>
<sequence>MYGAEGTTDEASALPIIPQQKHVAELDEKHPPTDSHIRIMRYDAIASAGGGNADWVIRENDDDPLYFRRNWFKARHLDPDNLRAMYVRGDSMEPYLYNHDTIIVDASDTEIMDGDVYAIMYRKRRYVKELRNHVDGISIISRNEKYAPMLVNFEDIKSEQDFCVLGKVVWRGG</sequence>
<dbReference type="Proteomes" id="UP000190837">
    <property type="component" value="Unassembled WGS sequence"/>
</dbReference>
<dbReference type="InterPro" id="IPR036286">
    <property type="entry name" value="LexA/Signal_pep-like_sf"/>
</dbReference>